<keyword evidence="2" id="KW-1185">Reference proteome</keyword>
<dbReference type="AlphaFoldDB" id="A0A927IH78"/>
<dbReference type="Proteomes" id="UP000622317">
    <property type="component" value="Unassembled WGS sequence"/>
</dbReference>
<organism evidence="1 2">
    <name type="scientific">Pelagicoccus enzymogenes</name>
    <dbReference type="NCBI Taxonomy" id="2773457"/>
    <lineage>
        <taxon>Bacteria</taxon>
        <taxon>Pseudomonadati</taxon>
        <taxon>Verrucomicrobiota</taxon>
        <taxon>Opitutia</taxon>
        <taxon>Puniceicoccales</taxon>
        <taxon>Pelagicoccaceae</taxon>
        <taxon>Pelagicoccus</taxon>
    </lineage>
</organism>
<evidence type="ECO:0000313" key="2">
    <source>
        <dbReference type="Proteomes" id="UP000622317"/>
    </source>
</evidence>
<dbReference type="EMBL" id="JACYFG010000051">
    <property type="protein sequence ID" value="MBD5781977.1"/>
    <property type="molecule type" value="Genomic_DNA"/>
</dbReference>
<sequence length="104" mass="11911">MTIIIRDELLNPPTWFASFRDLTLICSLRLESDILIESLHADLYYKWLRPRGGMDFIADFVSPGSEDGLHIDIEHQYAPSIVVDRIVPENTHQLFQSIRSAVGI</sequence>
<evidence type="ECO:0000313" key="1">
    <source>
        <dbReference type="EMBL" id="MBD5781977.1"/>
    </source>
</evidence>
<dbReference type="RefSeq" id="WP_191619050.1">
    <property type="nucleotide sequence ID" value="NZ_JACYFG010000051.1"/>
</dbReference>
<accession>A0A927IH78</accession>
<comment type="caution">
    <text evidence="1">The sequence shown here is derived from an EMBL/GenBank/DDBJ whole genome shotgun (WGS) entry which is preliminary data.</text>
</comment>
<gene>
    <name evidence="1" type="ORF">IEN85_20930</name>
</gene>
<reference evidence="1" key="1">
    <citation type="submission" date="2020-09" db="EMBL/GenBank/DDBJ databases">
        <title>Pelagicoccus enzymogenes sp. nov. with an EPS production, isolated from marine sediment.</title>
        <authorList>
            <person name="Feng X."/>
        </authorList>
    </citation>
    <scope>NUCLEOTIDE SEQUENCE</scope>
    <source>
        <strain evidence="1">NFK12</strain>
    </source>
</reference>
<protein>
    <submittedName>
        <fullName evidence="1">Uncharacterized protein</fullName>
    </submittedName>
</protein>
<proteinExistence type="predicted"/>
<name>A0A927IH78_9BACT</name>